<gene>
    <name evidence="6" type="ORF">SLS62_001319</name>
</gene>
<dbReference type="GO" id="GO:0016020">
    <property type="term" value="C:membrane"/>
    <property type="evidence" value="ECO:0007669"/>
    <property type="project" value="UniProtKB-SubCell"/>
</dbReference>
<dbReference type="InterPro" id="IPR006603">
    <property type="entry name" value="PQ-loop_rpt"/>
</dbReference>
<reference evidence="6 7" key="1">
    <citation type="submission" date="2024-02" db="EMBL/GenBank/DDBJ databases">
        <title>De novo assembly and annotation of 12 fungi associated with fruit tree decline syndrome in Ontario, Canada.</title>
        <authorList>
            <person name="Sulman M."/>
            <person name="Ellouze W."/>
            <person name="Ilyukhin E."/>
        </authorList>
    </citation>
    <scope>NUCLEOTIDE SEQUENCE [LARGE SCALE GENOMIC DNA]</scope>
    <source>
        <strain evidence="6 7">M11/M66-122</strain>
    </source>
</reference>
<evidence type="ECO:0000256" key="3">
    <source>
        <dbReference type="ARBA" id="ARBA00022989"/>
    </source>
</evidence>
<keyword evidence="4 5" id="KW-0472">Membrane</keyword>
<keyword evidence="7" id="KW-1185">Reference proteome</keyword>
<evidence type="ECO:0000313" key="7">
    <source>
        <dbReference type="Proteomes" id="UP001320420"/>
    </source>
</evidence>
<dbReference type="PANTHER" id="PTHR16201">
    <property type="entry name" value="SEVEN TRANSMEMBRANE PROTEIN 1-RELATED"/>
    <property type="match status" value="1"/>
</dbReference>
<feature type="transmembrane region" description="Helical" evidence="5">
    <location>
        <begin position="179"/>
        <end position="201"/>
    </location>
</feature>
<name>A0AAN9YWJ5_9PEZI</name>
<protein>
    <submittedName>
        <fullName evidence="6">Uncharacterized protein</fullName>
    </submittedName>
</protein>
<evidence type="ECO:0000256" key="4">
    <source>
        <dbReference type="ARBA" id="ARBA00023136"/>
    </source>
</evidence>
<evidence type="ECO:0000313" key="6">
    <source>
        <dbReference type="EMBL" id="KAK7756485.1"/>
    </source>
</evidence>
<feature type="transmembrane region" description="Helical" evidence="5">
    <location>
        <begin position="77"/>
        <end position="99"/>
    </location>
</feature>
<feature type="transmembrane region" description="Helical" evidence="5">
    <location>
        <begin position="149"/>
        <end position="167"/>
    </location>
</feature>
<feature type="transmembrane region" description="Helical" evidence="5">
    <location>
        <begin position="21"/>
        <end position="40"/>
    </location>
</feature>
<accession>A0AAN9YWJ5</accession>
<keyword evidence="3 5" id="KW-1133">Transmembrane helix</keyword>
<dbReference type="PANTHER" id="PTHR16201:SF37">
    <property type="entry name" value="PQ-LOOP REPEAT-CONTAINING PROTEIN"/>
    <property type="match status" value="1"/>
</dbReference>
<keyword evidence="2 5" id="KW-0812">Transmembrane</keyword>
<evidence type="ECO:0000256" key="1">
    <source>
        <dbReference type="ARBA" id="ARBA00004141"/>
    </source>
</evidence>
<organism evidence="6 7">
    <name type="scientific">Diatrype stigma</name>
    <dbReference type="NCBI Taxonomy" id="117547"/>
    <lineage>
        <taxon>Eukaryota</taxon>
        <taxon>Fungi</taxon>
        <taxon>Dikarya</taxon>
        <taxon>Ascomycota</taxon>
        <taxon>Pezizomycotina</taxon>
        <taxon>Sordariomycetes</taxon>
        <taxon>Xylariomycetidae</taxon>
        <taxon>Xylariales</taxon>
        <taxon>Diatrypaceae</taxon>
        <taxon>Diatrype</taxon>
    </lineage>
</organism>
<comment type="subcellular location">
    <subcellularLocation>
        <location evidence="1">Membrane</location>
        <topology evidence="1">Multi-pass membrane protein</topology>
    </subcellularLocation>
</comment>
<dbReference type="AlphaFoldDB" id="A0AAN9YWJ5"/>
<dbReference type="Proteomes" id="UP001320420">
    <property type="component" value="Unassembled WGS sequence"/>
</dbReference>
<dbReference type="InterPro" id="IPR051415">
    <property type="entry name" value="LAAT-1"/>
</dbReference>
<comment type="caution">
    <text evidence="6">The sequence shown here is derived from an EMBL/GenBank/DDBJ whole genome shotgun (WGS) entry which is preliminary data.</text>
</comment>
<proteinExistence type="predicted"/>
<dbReference type="Pfam" id="PF04193">
    <property type="entry name" value="PQ-loop"/>
    <property type="match status" value="2"/>
</dbReference>
<dbReference type="Gene3D" id="1.20.1280.290">
    <property type="match status" value="2"/>
</dbReference>
<evidence type="ECO:0000256" key="2">
    <source>
        <dbReference type="ARBA" id="ARBA00022692"/>
    </source>
</evidence>
<sequence>MALIPQIITNYRRHNTTGLQPAMMVLWALAGLPLGVYNIVGGFNIALQVQPQILTSLSLATWAQCQYYGAGWRARRAASAVAAIGLVMAGVELGLVYALRKGRGRGKSDPDRVEWPMTLMAALAAALLAAGVLSHYWDIYRTRSVRGISFLFVGIDALGDLASLLSVCFQPPPLDVLGLVVYGTELALWIGVMVCGVVFNLRPWIKSKRKKKGDESQ</sequence>
<dbReference type="EMBL" id="JAKJXP020000006">
    <property type="protein sequence ID" value="KAK7756485.1"/>
    <property type="molecule type" value="Genomic_DNA"/>
</dbReference>
<dbReference type="SMART" id="SM00679">
    <property type="entry name" value="CTNS"/>
    <property type="match status" value="2"/>
</dbReference>
<evidence type="ECO:0000256" key="5">
    <source>
        <dbReference type="SAM" id="Phobius"/>
    </source>
</evidence>
<feature type="transmembrane region" description="Helical" evidence="5">
    <location>
        <begin position="119"/>
        <end position="137"/>
    </location>
</feature>